<dbReference type="InterPro" id="IPR028097">
    <property type="entry name" value="FAM91_C_dom"/>
</dbReference>
<organism evidence="4 5">
    <name type="scientific">Colocasia esculenta</name>
    <name type="common">Wild taro</name>
    <name type="synonym">Arum esculentum</name>
    <dbReference type="NCBI Taxonomy" id="4460"/>
    <lineage>
        <taxon>Eukaryota</taxon>
        <taxon>Viridiplantae</taxon>
        <taxon>Streptophyta</taxon>
        <taxon>Embryophyta</taxon>
        <taxon>Tracheophyta</taxon>
        <taxon>Spermatophyta</taxon>
        <taxon>Magnoliopsida</taxon>
        <taxon>Liliopsida</taxon>
        <taxon>Araceae</taxon>
        <taxon>Aroideae</taxon>
        <taxon>Colocasieae</taxon>
        <taxon>Colocasia</taxon>
    </lineage>
</organism>
<protein>
    <recommendedName>
        <fullName evidence="3">FAM91 C-terminal domain-containing protein</fullName>
    </recommendedName>
</protein>
<dbReference type="OrthoDB" id="275996at2759"/>
<keyword evidence="5" id="KW-1185">Reference proteome</keyword>
<dbReference type="EMBL" id="NMUH01000092">
    <property type="protein sequence ID" value="MQL71226.1"/>
    <property type="molecule type" value="Genomic_DNA"/>
</dbReference>
<evidence type="ECO:0000313" key="4">
    <source>
        <dbReference type="EMBL" id="MQL71226.1"/>
    </source>
</evidence>
<evidence type="ECO:0000313" key="5">
    <source>
        <dbReference type="Proteomes" id="UP000652761"/>
    </source>
</evidence>
<feature type="domain" description="FAM91 C-terminal" evidence="3">
    <location>
        <begin position="221"/>
        <end position="448"/>
    </location>
</feature>
<gene>
    <name evidence="4" type="ORF">Taro_003544</name>
</gene>
<reference evidence="4" key="1">
    <citation type="submission" date="2017-07" db="EMBL/GenBank/DDBJ databases">
        <title>Taro Niue Genome Assembly and Annotation.</title>
        <authorList>
            <person name="Atibalentja N."/>
            <person name="Keating K."/>
            <person name="Fields C.J."/>
        </authorList>
    </citation>
    <scope>NUCLEOTIDE SEQUENCE</scope>
    <source>
        <strain evidence="4">Niue_2</strain>
        <tissue evidence="4">Leaf</tissue>
    </source>
</reference>
<dbReference type="Proteomes" id="UP000652761">
    <property type="component" value="Unassembled WGS sequence"/>
</dbReference>
<feature type="region of interest" description="Disordered" evidence="2">
    <location>
        <begin position="1"/>
        <end position="20"/>
    </location>
</feature>
<feature type="domain" description="FAM91 C-terminal" evidence="3">
    <location>
        <begin position="40"/>
        <end position="99"/>
    </location>
</feature>
<dbReference type="Pfam" id="PF14648">
    <property type="entry name" value="FAM91_C"/>
    <property type="match status" value="2"/>
</dbReference>
<dbReference type="PANTHER" id="PTHR28441:SF2">
    <property type="entry name" value="PROTEIN FAM91A1"/>
    <property type="match status" value="1"/>
</dbReference>
<feature type="region of interest" description="Disordered" evidence="2">
    <location>
        <begin position="121"/>
        <end position="169"/>
    </location>
</feature>
<comment type="caution">
    <text evidence="4">The sequence shown here is derived from an EMBL/GenBank/DDBJ whole genome shotgun (WGS) entry which is preliminary data.</text>
</comment>
<proteinExistence type="inferred from homology"/>
<evidence type="ECO:0000259" key="3">
    <source>
        <dbReference type="Pfam" id="PF14648"/>
    </source>
</evidence>
<dbReference type="InterPro" id="IPR039199">
    <property type="entry name" value="FAM91"/>
</dbReference>
<evidence type="ECO:0000256" key="2">
    <source>
        <dbReference type="SAM" id="MobiDB-lite"/>
    </source>
</evidence>
<sequence length="611" mass="67221">MHQKNSPRLEGSPSSSLRRNHSPDLRLPWVSWMEPLQIDHGLKSHAVTLYEAGKLDDTRIADLCNDLASLEGKKFEGELQEFANHAFSLRCVLECLQSGGAADEITNGATDEVDTQVTANCGPSMLSGSDGIDESSDSDRNIRTHNANQPLDETHPEIPEGNSFPSEAGLAATSCSSDAVLSEGNTTLDTDSKTDHLIQSDQPSVLCDGSHAGKDILTRRKTYHVNILRCESLAALAPATLDRLFLREYDIVVSMIPLPSSSVLPGPSGPVHLGPPSYSSMTPWMKLVLYTTLGSGPLSVILMRGQCLRMLPAPLAGCEKALIWSWDGSAVGGLGGKYEGNLVNGNILLHCLNSLLKHSAVLVQPLNKYDLDETGRIVTIDVPLPMKNFDGSVANIGNAMGLSAESSAKLNFLLHELSEKIEVWTIGYIRLLRLYKERESDIPVSDDEKYEWVPLSMEFGVPLFSPKLCSRICERVVSSHLLQTESLSEHHDAMQKLRKRLRDICLEYQAAGPTAKLLYQREHSKDSSCQLINYASGRWNPQSEPSTPISDPSNEHQRLKLANRQRCRSEVLSFDGNILSKRETSTAEYYKAAEQGNATTHNQGRARHDSR</sequence>
<accession>A0A843TLY4</accession>
<dbReference type="AlphaFoldDB" id="A0A843TLY4"/>
<dbReference type="PANTHER" id="PTHR28441">
    <property type="entry name" value="PROTEIN FAM91A1"/>
    <property type="match status" value="1"/>
</dbReference>
<feature type="region of interest" description="Disordered" evidence="2">
    <location>
        <begin position="589"/>
        <end position="611"/>
    </location>
</feature>
<evidence type="ECO:0000256" key="1">
    <source>
        <dbReference type="ARBA" id="ARBA00010319"/>
    </source>
</evidence>
<comment type="similarity">
    <text evidence="1">Belongs to the FAM91 family.</text>
</comment>
<feature type="compositionally biased region" description="Polar residues" evidence="2">
    <location>
        <begin position="1"/>
        <end position="17"/>
    </location>
</feature>
<name>A0A843TLY4_COLES</name>